<keyword evidence="3" id="KW-1185">Reference proteome</keyword>
<gene>
    <name evidence="2" type="ORF">NEOLEDRAFT_1241306</name>
</gene>
<dbReference type="AlphaFoldDB" id="A0A165T301"/>
<evidence type="ECO:0000313" key="2">
    <source>
        <dbReference type="EMBL" id="KZT26062.1"/>
    </source>
</evidence>
<proteinExistence type="predicted"/>
<protein>
    <submittedName>
        <fullName evidence="2">Uncharacterized protein</fullName>
    </submittedName>
</protein>
<name>A0A165T301_9AGAM</name>
<accession>A0A165T301</accession>
<dbReference type="Proteomes" id="UP000076761">
    <property type="component" value="Unassembled WGS sequence"/>
</dbReference>
<reference evidence="2 3" key="1">
    <citation type="journal article" date="2016" name="Mol. Biol. Evol.">
        <title>Comparative Genomics of Early-Diverging Mushroom-Forming Fungi Provides Insights into the Origins of Lignocellulose Decay Capabilities.</title>
        <authorList>
            <person name="Nagy L.G."/>
            <person name="Riley R."/>
            <person name="Tritt A."/>
            <person name="Adam C."/>
            <person name="Daum C."/>
            <person name="Floudas D."/>
            <person name="Sun H."/>
            <person name="Yadav J.S."/>
            <person name="Pangilinan J."/>
            <person name="Larsson K.H."/>
            <person name="Matsuura K."/>
            <person name="Barry K."/>
            <person name="Labutti K."/>
            <person name="Kuo R."/>
            <person name="Ohm R.A."/>
            <person name="Bhattacharya S.S."/>
            <person name="Shirouzu T."/>
            <person name="Yoshinaga Y."/>
            <person name="Martin F.M."/>
            <person name="Grigoriev I.V."/>
            <person name="Hibbett D.S."/>
        </authorList>
    </citation>
    <scope>NUCLEOTIDE SEQUENCE [LARGE SCALE GENOMIC DNA]</scope>
    <source>
        <strain evidence="2 3">HHB14362 ss-1</strain>
    </source>
</reference>
<dbReference type="InParanoid" id="A0A165T301"/>
<organism evidence="2 3">
    <name type="scientific">Neolentinus lepideus HHB14362 ss-1</name>
    <dbReference type="NCBI Taxonomy" id="1314782"/>
    <lineage>
        <taxon>Eukaryota</taxon>
        <taxon>Fungi</taxon>
        <taxon>Dikarya</taxon>
        <taxon>Basidiomycota</taxon>
        <taxon>Agaricomycotina</taxon>
        <taxon>Agaricomycetes</taxon>
        <taxon>Gloeophyllales</taxon>
        <taxon>Gloeophyllaceae</taxon>
        <taxon>Neolentinus</taxon>
    </lineage>
</organism>
<sequence length="233" mass="26343">MMSSLSRGNGQDQYPSDPDLDRLLFQPSPVRADLLCTHITVSSLAGNEEEDAYYHRKPGSHTYTAVISVPGILNMLVASPTSLLSWDSWGPPLCRWFQDLDLVSQDDLHTPISGPRMILKDCILDFNAVEIARDFSQCRCRVPAAHWTDVHGQYPDASPNFYCEEHKAVVTRPSTVPCGVAFTNRVTTGLPYRKVMEFCQSRRLRESDWTYMSASLVRRVDEDGTIVFHFLDL</sequence>
<feature type="compositionally biased region" description="Polar residues" evidence="1">
    <location>
        <begin position="1"/>
        <end position="14"/>
    </location>
</feature>
<evidence type="ECO:0000313" key="3">
    <source>
        <dbReference type="Proteomes" id="UP000076761"/>
    </source>
</evidence>
<feature type="region of interest" description="Disordered" evidence="1">
    <location>
        <begin position="1"/>
        <end position="20"/>
    </location>
</feature>
<dbReference type="EMBL" id="KV425568">
    <property type="protein sequence ID" value="KZT26062.1"/>
    <property type="molecule type" value="Genomic_DNA"/>
</dbReference>
<evidence type="ECO:0000256" key="1">
    <source>
        <dbReference type="SAM" id="MobiDB-lite"/>
    </source>
</evidence>